<gene>
    <name evidence="14" type="ORF">COCON_G00034770</name>
</gene>
<evidence type="ECO:0000256" key="5">
    <source>
        <dbReference type="ARBA" id="ARBA00023125"/>
    </source>
</evidence>
<dbReference type="OrthoDB" id="6021714at2759"/>
<keyword evidence="8" id="KW-0539">Nucleus</keyword>
<dbReference type="Pfam" id="PF00989">
    <property type="entry name" value="PAS"/>
    <property type="match status" value="1"/>
</dbReference>
<dbReference type="InterPro" id="IPR001067">
    <property type="entry name" value="Nuc_translocat"/>
</dbReference>
<evidence type="ECO:0000256" key="8">
    <source>
        <dbReference type="ARBA" id="ARBA00023242"/>
    </source>
</evidence>
<dbReference type="GO" id="GO:0071456">
    <property type="term" value="P:cellular response to hypoxia"/>
    <property type="evidence" value="ECO:0007669"/>
    <property type="project" value="TreeGrafter"/>
</dbReference>
<dbReference type="Proteomes" id="UP001152803">
    <property type="component" value="Unassembled WGS sequence"/>
</dbReference>
<reference evidence="14" key="1">
    <citation type="journal article" date="2023" name="Science">
        <title>Genome structures resolve the early diversification of teleost fishes.</title>
        <authorList>
            <person name="Parey E."/>
            <person name="Louis A."/>
            <person name="Montfort J."/>
            <person name="Bouchez O."/>
            <person name="Roques C."/>
            <person name="Iampietro C."/>
            <person name="Lluch J."/>
            <person name="Castinel A."/>
            <person name="Donnadieu C."/>
            <person name="Desvignes T."/>
            <person name="Floi Bucao C."/>
            <person name="Jouanno E."/>
            <person name="Wen M."/>
            <person name="Mejri S."/>
            <person name="Dirks R."/>
            <person name="Jansen H."/>
            <person name="Henkel C."/>
            <person name="Chen W.J."/>
            <person name="Zahm M."/>
            <person name="Cabau C."/>
            <person name="Klopp C."/>
            <person name="Thompson A.W."/>
            <person name="Robinson-Rechavi M."/>
            <person name="Braasch I."/>
            <person name="Lecointre G."/>
            <person name="Bobe J."/>
            <person name="Postlethwait J.H."/>
            <person name="Berthelot C."/>
            <person name="Roest Crollius H."/>
            <person name="Guiguen Y."/>
        </authorList>
    </citation>
    <scope>NUCLEOTIDE SEQUENCE</scope>
    <source>
        <strain evidence="14">Concon-B</strain>
    </source>
</reference>
<dbReference type="Pfam" id="PF08778">
    <property type="entry name" value="HIF-1a_CTAD"/>
    <property type="match status" value="1"/>
</dbReference>
<dbReference type="PROSITE" id="PS50112">
    <property type="entry name" value="PAS"/>
    <property type="match status" value="2"/>
</dbReference>
<dbReference type="Pfam" id="PF11413">
    <property type="entry name" value="HIF-1"/>
    <property type="match status" value="1"/>
</dbReference>
<evidence type="ECO:0000256" key="6">
    <source>
        <dbReference type="ARBA" id="ARBA00023159"/>
    </source>
</evidence>
<keyword evidence="5" id="KW-0238">DNA-binding</keyword>
<keyword evidence="7" id="KW-0804">Transcription</keyword>
<dbReference type="CDD" id="cd00130">
    <property type="entry name" value="PAS"/>
    <property type="match status" value="2"/>
</dbReference>
<dbReference type="GO" id="GO:0005667">
    <property type="term" value="C:transcription regulator complex"/>
    <property type="evidence" value="ECO:0007669"/>
    <property type="project" value="InterPro"/>
</dbReference>
<evidence type="ECO:0000256" key="4">
    <source>
        <dbReference type="ARBA" id="ARBA00023015"/>
    </source>
</evidence>
<dbReference type="Pfam" id="PF23171">
    <property type="entry name" value="bHLH_HIF1A"/>
    <property type="match status" value="1"/>
</dbReference>
<evidence type="ECO:0000256" key="2">
    <source>
        <dbReference type="ARBA" id="ARBA00022737"/>
    </source>
</evidence>
<dbReference type="SMART" id="SM00091">
    <property type="entry name" value="PAS"/>
    <property type="match status" value="2"/>
</dbReference>
<feature type="domain" description="PAS" evidence="12">
    <location>
        <begin position="267"/>
        <end position="314"/>
    </location>
</feature>
<dbReference type="NCBIfam" id="TIGR00229">
    <property type="entry name" value="sensory_box"/>
    <property type="match status" value="2"/>
</dbReference>
<dbReference type="GO" id="GO:0005634">
    <property type="term" value="C:nucleus"/>
    <property type="evidence" value="ECO:0007669"/>
    <property type="project" value="UniProtKB-SubCell"/>
</dbReference>
<dbReference type="GO" id="GO:0005737">
    <property type="term" value="C:cytoplasm"/>
    <property type="evidence" value="ECO:0007669"/>
    <property type="project" value="InterPro"/>
</dbReference>
<organism evidence="14 15">
    <name type="scientific">Conger conger</name>
    <name type="common">Conger eel</name>
    <name type="synonym">Muraena conger</name>
    <dbReference type="NCBI Taxonomy" id="82655"/>
    <lineage>
        <taxon>Eukaryota</taxon>
        <taxon>Metazoa</taxon>
        <taxon>Chordata</taxon>
        <taxon>Craniata</taxon>
        <taxon>Vertebrata</taxon>
        <taxon>Euteleostomi</taxon>
        <taxon>Actinopterygii</taxon>
        <taxon>Neopterygii</taxon>
        <taxon>Teleostei</taxon>
        <taxon>Anguilliformes</taxon>
        <taxon>Congridae</taxon>
        <taxon>Conger</taxon>
    </lineage>
</organism>
<feature type="domain" description="PAS" evidence="12">
    <location>
        <begin position="90"/>
        <end position="154"/>
    </location>
</feature>
<evidence type="ECO:0000256" key="1">
    <source>
        <dbReference type="ARBA" id="ARBA00004123"/>
    </source>
</evidence>
<name>A0A9Q1DZG6_CONCO</name>
<keyword evidence="6" id="KW-0010">Activator</keyword>
<feature type="modified residue" description="(3S)-3-hydroxyasparagine" evidence="10">
    <location>
        <position position="812"/>
    </location>
</feature>
<dbReference type="InterPro" id="IPR036638">
    <property type="entry name" value="HLH_DNA-bd_sf"/>
</dbReference>
<keyword evidence="4" id="KW-0805">Transcription regulation</keyword>
<dbReference type="FunFam" id="3.30.450.20:FF:000015">
    <property type="entry name" value="Hypoxia-inducible factor 1-alpha isoform 1"/>
    <property type="match status" value="1"/>
</dbReference>
<evidence type="ECO:0000259" key="12">
    <source>
        <dbReference type="PROSITE" id="PS50112"/>
    </source>
</evidence>
<evidence type="ECO:0000259" key="13">
    <source>
        <dbReference type="PROSITE" id="PS50888"/>
    </source>
</evidence>
<dbReference type="GO" id="GO:0000977">
    <property type="term" value="F:RNA polymerase II transcription regulatory region sequence-specific DNA binding"/>
    <property type="evidence" value="ECO:0007669"/>
    <property type="project" value="TreeGrafter"/>
</dbReference>
<dbReference type="SMART" id="SM00086">
    <property type="entry name" value="PAC"/>
    <property type="match status" value="1"/>
</dbReference>
<dbReference type="InterPro" id="IPR000014">
    <property type="entry name" value="PAS"/>
</dbReference>
<dbReference type="SMART" id="SM00353">
    <property type="entry name" value="HLH"/>
    <property type="match status" value="1"/>
</dbReference>
<keyword evidence="2" id="KW-0677">Repeat</keyword>
<evidence type="ECO:0000256" key="11">
    <source>
        <dbReference type="SAM" id="MobiDB-lite"/>
    </source>
</evidence>
<dbReference type="SUPFAM" id="SSF55785">
    <property type="entry name" value="PYP-like sensor domain (PAS domain)"/>
    <property type="match status" value="2"/>
</dbReference>
<dbReference type="PANTHER" id="PTHR23043:SF8">
    <property type="entry name" value="ENDOTHELIAL PAS DOMAIN-CONTAINING PROTEIN 1"/>
    <property type="match status" value="1"/>
</dbReference>
<accession>A0A9Q1DZG6</accession>
<dbReference type="InterPro" id="IPR013767">
    <property type="entry name" value="PAS_fold"/>
</dbReference>
<evidence type="ECO:0000256" key="9">
    <source>
        <dbReference type="ARBA" id="ARBA00023278"/>
    </source>
</evidence>
<evidence type="ECO:0000256" key="7">
    <source>
        <dbReference type="ARBA" id="ARBA00023163"/>
    </source>
</evidence>
<feature type="modified residue" description="4-hydroxyproline" evidence="10">
    <location>
        <position position="535"/>
    </location>
</feature>
<dbReference type="FunFam" id="4.10.280.10:FF:000076">
    <property type="entry name" value="hypoxia-inducible factor 3-alpha isoform X1"/>
    <property type="match status" value="1"/>
</dbReference>
<dbReference type="SUPFAM" id="SSF47459">
    <property type="entry name" value="HLH, helix-loop-helix DNA-binding domain"/>
    <property type="match status" value="1"/>
</dbReference>
<evidence type="ECO:0008006" key="16">
    <source>
        <dbReference type="Google" id="ProtNLM"/>
    </source>
</evidence>
<keyword evidence="15" id="KW-1185">Reference proteome</keyword>
<feature type="region of interest" description="Disordered" evidence="11">
    <location>
        <begin position="471"/>
        <end position="502"/>
    </location>
</feature>
<comment type="subcellular location">
    <subcellularLocation>
        <location evidence="1">Nucleus</location>
    </subcellularLocation>
</comment>
<dbReference type="AlphaFoldDB" id="A0A9Q1DZG6"/>
<comment type="caution">
    <text evidence="14">The sequence shown here is derived from an EMBL/GenBank/DDBJ whole genome shotgun (WGS) entry which is preliminary data.</text>
</comment>
<protein>
    <recommendedName>
        <fullName evidence="16">Hypoxia-inducible factor 2 alpha A</fullName>
    </recommendedName>
</protein>
<feature type="region of interest" description="Disordered" evidence="11">
    <location>
        <begin position="738"/>
        <end position="764"/>
    </location>
</feature>
<dbReference type="GO" id="GO:0046983">
    <property type="term" value="F:protein dimerization activity"/>
    <property type="evidence" value="ECO:0007669"/>
    <property type="project" value="InterPro"/>
</dbReference>
<evidence type="ECO:0000256" key="10">
    <source>
        <dbReference type="PIRSR" id="PIRSR621537-50"/>
    </source>
</evidence>
<dbReference type="PRINTS" id="PR00785">
    <property type="entry name" value="NCTRNSLOCATR"/>
</dbReference>
<dbReference type="InterPro" id="IPR001610">
    <property type="entry name" value="PAC"/>
</dbReference>
<dbReference type="Pfam" id="PF08447">
    <property type="entry name" value="PAS_3"/>
    <property type="match status" value="1"/>
</dbReference>
<feature type="domain" description="BHLH" evidence="13">
    <location>
        <begin position="14"/>
        <end position="67"/>
    </location>
</feature>
<proteinExistence type="predicted"/>
<dbReference type="Gene3D" id="3.30.450.20">
    <property type="entry name" value="PAS domain"/>
    <property type="match status" value="2"/>
</dbReference>
<dbReference type="GO" id="GO:0000981">
    <property type="term" value="F:DNA-binding transcription factor activity, RNA polymerase II-specific"/>
    <property type="evidence" value="ECO:0007669"/>
    <property type="project" value="TreeGrafter"/>
</dbReference>
<feature type="modified residue" description="4-hydroxyproline" evidence="10">
    <location>
        <position position="415"/>
    </location>
</feature>
<dbReference type="EMBL" id="JAFJMO010000002">
    <property type="protein sequence ID" value="KAJ8284627.1"/>
    <property type="molecule type" value="Genomic_DNA"/>
</dbReference>
<dbReference type="InterPro" id="IPR035965">
    <property type="entry name" value="PAS-like_dom_sf"/>
</dbReference>
<feature type="region of interest" description="Disordered" evidence="11">
    <location>
        <begin position="1"/>
        <end position="24"/>
    </location>
</feature>
<dbReference type="FunFam" id="3.30.450.20:FF:000005">
    <property type="entry name" value="Hypoxia-inducible factor 1 subunit alpha"/>
    <property type="match status" value="1"/>
</dbReference>
<dbReference type="PROSITE" id="PS50888">
    <property type="entry name" value="BHLH"/>
    <property type="match status" value="1"/>
</dbReference>
<dbReference type="InterPro" id="IPR011598">
    <property type="entry name" value="bHLH_dom"/>
</dbReference>
<dbReference type="InterPro" id="IPR013655">
    <property type="entry name" value="PAS_fold_3"/>
</dbReference>
<dbReference type="InterPro" id="IPR021537">
    <property type="entry name" value="HIF_alpha-like"/>
</dbReference>
<evidence type="ECO:0000313" key="15">
    <source>
        <dbReference type="Proteomes" id="UP001152803"/>
    </source>
</evidence>
<keyword evidence="3" id="KW-0832">Ubl conjugation</keyword>
<evidence type="ECO:0000256" key="3">
    <source>
        <dbReference type="ARBA" id="ARBA00022843"/>
    </source>
</evidence>
<sequence>MRKEKEKNRNPSEHRKERSRDAARCRRSKETEVFYELACQLPLPHSISTHLDKASIMRLTISFMRMCRVIRPGRADREKEEDRQMSSLCLKSLAGFVAMVTSDGDMIYLSENIKKIIGLSQVELMGLSIFDFTHPCDHEEIRDNLSFKSDLRKKSKETNTERDFFMRMKCTLTNRGRAVNLKSASWKVLHCTGHLQEYSGHPPHTLCGLRELPLACMVMLCEPIPHPSSTDLPLNSKAHCCKAPPVDCTAPPMDSKTFLSRHSLDLKFTYCDERISELVGYAPEDLLGRSVYEFYHALDSDCLTRSHHNLCTKGQAVSGQYRMLAKHGGYVWMETHATVIYNSQNSRPQCIVCINYVLSGVEEAAVVFSLVQRESLFKPCSALSRIFRQDELGDGNNALFTELKEDPEKLAQLAPVLRDTIVALDLGEPQFEESPSSRSWIREVPKQRPTSEMFNMAPIFSVLQPQERAMPSATSSDAPCLNNRGGSTMPSSPGDYCRSGDSTPKNELTENLFALDTDTYTQMDLNGLDLDTLAPYIPMDGDDFQLQPIHQEEAPPAAGPAHAQGFLNMAGLFQPLDPPTPIHTHRFPVMSPGGGLQLDSPSLDPHTSLSYLVAPCCGTASVSTVDRHQYIPWPPDSPQQDFPTGYLHKQRSLENCVQAFIDPSPAPNVPAHSLKRKRNFEDQSVFPLRSQDKPHSECSQITWKRMKGRMNDCCAFPKQKSTSTSTLSDNFSVFQASGDSPFGLIERPQKPASSEDGPEEPKLPHLGSLYAPYRDCSMNPSPKIGVVASCLLGPSFESHFLPELTRYDCEVNAPLQGDLRLLHGGELLRALDRTA</sequence>
<dbReference type="InterPro" id="IPR014887">
    <property type="entry name" value="HIF-1_CTAD"/>
</dbReference>
<dbReference type="PANTHER" id="PTHR23043">
    <property type="entry name" value="HYPOXIA-INDUCIBLE FACTOR 1 ALPHA"/>
    <property type="match status" value="1"/>
</dbReference>
<evidence type="ECO:0000313" key="14">
    <source>
        <dbReference type="EMBL" id="KAJ8284627.1"/>
    </source>
</evidence>
<keyword evidence="9" id="KW-0379">Hydroxylation</keyword>